<proteinExistence type="predicted"/>
<gene>
    <name evidence="7" type="ORF">TUBRATIS_17890</name>
</gene>
<dbReference type="InterPro" id="IPR039421">
    <property type="entry name" value="Type_1_exporter"/>
</dbReference>
<feature type="transmembrane region" description="Helical" evidence="5">
    <location>
        <begin position="248"/>
        <end position="273"/>
    </location>
</feature>
<protein>
    <submittedName>
        <fullName evidence="7">Mitochondrial ABC transporter</fullName>
    </submittedName>
</protein>
<dbReference type="PANTHER" id="PTHR43394">
    <property type="entry name" value="ATP-DEPENDENT PERMEASE MDL1, MITOCHONDRIAL"/>
    <property type="match status" value="1"/>
</dbReference>
<comment type="caution">
    <text evidence="7">The sequence shown here is derived from an EMBL/GenBank/DDBJ whole genome shotgun (WGS) entry which is preliminary data.</text>
</comment>
<name>A0A437AKY2_9MICR</name>
<feature type="transmembrane region" description="Helical" evidence="5">
    <location>
        <begin position="139"/>
        <end position="162"/>
    </location>
</feature>
<evidence type="ECO:0000256" key="4">
    <source>
        <dbReference type="ARBA" id="ARBA00023136"/>
    </source>
</evidence>
<dbReference type="PROSITE" id="PS50929">
    <property type="entry name" value="ABC_TM1F"/>
    <property type="match status" value="1"/>
</dbReference>
<feature type="non-terminal residue" evidence="7">
    <location>
        <position position="357"/>
    </location>
</feature>
<keyword evidence="3 5" id="KW-1133">Transmembrane helix</keyword>
<evidence type="ECO:0000259" key="6">
    <source>
        <dbReference type="PROSITE" id="PS50929"/>
    </source>
</evidence>
<feature type="domain" description="ABC transmembrane type-1" evidence="6">
    <location>
        <begin position="34"/>
        <end position="271"/>
    </location>
</feature>
<evidence type="ECO:0000256" key="2">
    <source>
        <dbReference type="ARBA" id="ARBA00022692"/>
    </source>
</evidence>
<dbReference type="SUPFAM" id="SSF90123">
    <property type="entry name" value="ABC transporter transmembrane region"/>
    <property type="match status" value="1"/>
</dbReference>
<feature type="transmembrane region" description="Helical" evidence="5">
    <location>
        <begin position="168"/>
        <end position="188"/>
    </location>
</feature>
<dbReference type="InterPro" id="IPR036640">
    <property type="entry name" value="ABC1_TM_sf"/>
</dbReference>
<evidence type="ECO:0000256" key="5">
    <source>
        <dbReference type="SAM" id="Phobius"/>
    </source>
</evidence>
<evidence type="ECO:0000256" key="1">
    <source>
        <dbReference type="ARBA" id="ARBA00004141"/>
    </source>
</evidence>
<evidence type="ECO:0000256" key="3">
    <source>
        <dbReference type="ARBA" id="ARBA00022989"/>
    </source>
</evidence>
<reference evidence="7 8" key="1">
    <citation type="submission" date="2018-10" db="EMBL/GenBank/DDBJ databases">
        <title>Draft genome sequence of the microsporidian Tubulinosema ratisbonensis.</title>
        <authorList>
            <person name="Polonais V."/>
            <person name="Peyretaillade E."/>
            <person name="Niehus S."/>
            <person name="Wawrzyniak I."/>
            <person name="Franchet A."/>
            <person name="Gaspin C."/>
            <person name="Reichstadt M."/>
            <person name="Belser C."/>
            <person name="Labadie K."/>
            <person name="Delbac F."/>
            <person name="Ferrandon D."/>
        </authorList>
    </citation>
    <scope>NUCLEOTIDE SEQUENCE [LARGE SCALE GENOMIC DNA]</scope>
    <source>
        <strain evidence="7 8">Franzen</strain>
    </source>
</reference>
<dbReference type="Pfam" id="PF00664">
    <property type="entry name" value="ABC_membrane"/>
    <property type="match status" value="1"/>
</dbReference>
<dbReference type="OrthoDB" id="2197956at2759"/>
<accession>A0A437AKY2</accession>
<dbReference type="Gene3D" id="1.20.1560.10">
    <property type="entry name" value="ABC transporter type 1, transmembrane domain"/>
    <property type="match status" value="1"/>
</dbReference>
<comment type="subcellular location">
    <subcellularLocation>
        <location evidence="1">Membrane</location>
        <topology evidence="1">Multi-pass membrane protein</topology>
    </subcellularLocation>
</comment>
<dbReference type="Proteomes" id="UP000282876">
    <property type="component" value="Unassembled WGS sequence"/>
</dbReference>
<dbReference type="GO" id="GO:0016020">
    <property type="term" value="C:membrane"/>
    <property type="evidence" value="ECO:0007669"/>
    <property type="project" value="UniProtKB-SubCell"/>
</dbReference>
<dbReference type="EMBL" id="RCSS01000423">
    <property type="protein sequence ID" value="RVD91747.1"/>
    <property type="molecule type" value="Genomic_DNA"/>
</dbReference>
<keyword evidence="4 5" id="KW-0472">Membrane</keyword>
<dbReference type="PANTHER" id="PTHR43394:SF1">
    <property type="entry name" value="ATP-BINDING CASSETTE SUB-FAMILY B MEMBER 10, MITOCHONDRIAL"/>
    <property type="match status" value="1"/>
</dbReference>
<keyword evidence="2 5" id="KW-0812">Transmembrane</keyword>
<evidence type="ECO:0000313" key="7">
    <source>
        <dbReference type="EMBL" id="RVD91747.1"/>
    </source>
</evidence>
<feature type="transmembrane region" description="Helical" evidence="5">
    <location>
        <begin position="20"/>
        <end position="44"/>
    </location>
</feature>
<keyword evidence="8" id="KW-1185">Reference proteome</keyword>
<dbReference type="GO" id="GO:0005524">
    <property type="term" value="F:ATP binding"/>
    <property type="evidence" value="ECO:0007669"/>
    <property type="project" value="InterPro"/>
</dbReference>
<organism evidence="7 8">
    <name type="scientific">Tubulinosema ratisbonensis</name>
    <dbReference type="NCBI Taxonomy" id="291195"/>
    <lineage>
        <taxon>Eukaryota</taxon>
        <taxon>Fungi</taxon>
        <taxon>Fungi incertae sedis</taxon>
        <taxon>Microsporidia</taxon>
        <taxon>Tubulinosematoidea</taxon>
        <taxon>Tubulinosematidae</taxon>
        <taxon>Tubulinosema</taxon>
    </lineage>
</organism>
<dbReference type="VEuPathDB" id="MicrosporidiaDB:TUBRATIS_17890"/>
<sequence>MLKPKKPKMSQIIKEIAIKYVFSLKIFRILVVPGLAIVIISTFLEVYKSVVLKNLVNSFLKYDLFFDTFYKFWLISFVVIFLSKMTTLIFARPCQLIYKACMVEGVRKYLKMEFLSFNKDSIGKIHSLIERRSDSTGELVTTFFTKFIHIPIILFFNFYSLSKNFNKTIFSIVFLHVFLYCFIFIYFANWRGKLKLLLNQKYNAAYDLQLEILYNYEIIKSFDKIDYECERYDKKCKETLKPGGDIKIVFYFADVLANLVFLFMDFLVILIIYKNVGEKFSLGHLSEYLLKSRIFKMKLSELSGLYGIFIINYANIYEYYCVSDGENSFEKNELNDQISFYKKIEFKNVSISLKDNL</sequence>
<dbReference type="InterPro" id="IPR011527">
    <property type="entry name" value="ABC1_TM_dom"/>
</dbReference>
<evidence type="ECO:0000313" key="8">
    <source>
        <dbReference type="Proteomes" id="UP000282876"/>
    </source>
</evidence>
<feature type="transmembrane region" description="Helical" evidence="5">
    <location>
        <begin position="64"/>
        <end position="82"/>
    </location>
</feature>
<dbReference type="AlphaFoldDB" id="A0A437AKY2"/>
<dbReference type="GO" id="GO:0015421">
    <property type="term" value="F:ABC-type oligopeptide transporter activity"/>
    <property type="evidence" value="ECO:0007669"/>
    <property type="project" value="TreeGrafter"/>
</dbReference>